<reference evidence="2" key="1">
    <citation type="submission" date="2020-01" db="EMBL/GenBank/DDBJ databases">
        <authorList>
            <person name="Mishra B."/>
        </authorList>
    </citation>
    <scope>NUCLEOTIDE SEQUENCE [LARGE SCALE GENOMIC DNA]</scope>
</reference>
<dbReference type="AlphaFoldDB" id="A0A6D2IIB5"/>
<sequence>MRKKKKSNNFQLLNLFMFLGLCVEDGGIGVRGGVGVGVCGGGGNPMSSLLNQDFKKLNQMIKMVNIASVYGEWVRKDNMSWHFEVDYRKGGRTGMVVHMMSLFKCLR</sequence>
<protein>
    <submittedName>
        <fullName evidence="2">Uncharacterized protein</fullName>
    </submittedName>
</protein>
<keyword evidence="1" id="KW-0732">Signal</keyword>
<feature type="chain" id="PRO_5025491530" evidence="1">
    <location>
        <begin position="25"/>
        <end position="107"/>
    </location>
</feature>
<evidence type="ECO:0000256" key="1">
    <source>
        <dbReference type="SAM" id="SignalP"/>
    </source>
</evidence>
<gene>
    <name evidence="2" type="ORF">MERR_LOCUS12101</name>
</gene>
<feature type="signal peptide" evidence="1">
    <location>
        <begin position="1"/>
        <end position="24"/>
    </location>
</feature>
<proteinExistence type="predicted"/>
<dbReference type="EMBL" id="CACVBM020000943">
    <property type="protein sequence ID" value="CAA7024866.1"/>
    <property type="molecule type" value="Genomic_DNA"/>
</dbReference>
<keyword evidence="3" id="KW-1185">Reference proteome</keyword>
<evidence type="ECO:0000313" key="3">
    <source>
        <dbReference type="Proteomes" id="UP000467841"/>
    </source>
</evidence>
<comment type="caution">
    <text evidence="2">The sequence shown here is derived from an EMBL/GenBank/DDBJ whole genome shotgun (WGS) entry which is preliminary data.</text>
</comment>
<organism evidence="2 3">
    <name type="scientific">Microthlaspi erraticum</name>
    <dbReference type="NCBI Taxonomy" id="1685480"/>
    <lineage>
        <taxon>Eukaryota</taxon>
        <taxon>Viridiplantae</taxon>
        <taxon>Streptophyta</taxon>
        <taxon>Embryophyta</taxon>
        <taxon>Tracheophyta</taxon>
        <taxon>Spermatophyta</taxon>
        <taxon>Magnoliopsida</taxon>
        <taxon>eudicotyledons</taxon>
        <taxon>Gunneridae</taxon>
        <taxon>Pentapetalae</taxon>
        <taxon>rosids</taxon>
        <taxon>malvids</taxon>
        <taxon>Brassicales</taxon>
        <taxon>Brassicaceae</taxon>
        <taxon>Coluteocarpeae</taxon>
        <taxon>Microthlaspi</taxon>
    </lineage>
</organism>
<name>A0A6D2IIB5_9BRAS</name>
<accession>A0A6D2IIB5</accession>
<dbReference type="Proteomes" id="UP000467841">
    <property type="component" value="Unassembled WGS sequence"/>
</dbReference>
<evidence type="ECO:0000313" key="2">
    <source>
        <dbReference type="EMBL" id="CAA7024866.1"/>
    </source>
</evidence>